<dbReference type="AlphaFoldDB" id="A0A239PUE5"/>
<dbReference type="PANTHER" id="PTHR30203:SF30">
    <property type="entry name" value="OUTER MEMBRANE PROTEIN-RELATED"/>
    <property type="match status" value="1"/>
</dbReference>
<sequence length="137" mass="14366">MSLPVLSQGRLRASRDAKISAAKQAEIAWRAAVMDAVEEVEVAQSNLTRYRQRASLLNKAAADYGHALSLAQENYRNGAITLLDLLETDRNTASARIAAASAANDAAQAWAQLKLATGAGAAATVEKAAEETAQEAG</sequence>
<protein>
    <submittedName>
        <fullName evidence="2">Outer membrane efflux protein</fullName>
    </submittedName>
</protein>
<comment type="similarity">
    <text evidence="1">Belongs to the outer membrane factor (OMF) (TC 1.B.17) family.</text>
</comment>
<dbReference type="Gene3D" id="1.20.1600.10">
    <property type="entry name" value="Outer membrane efflux proteins (OEP)"/>
    <property type="match status" value="1"/>
</dbReference>
<dbReference type="PANTHER" id="PTHR30203">
    <property type="entry name" value="OUTER MEMBRANE CATION EFFLUX PROTEIN"/>
    <property type="match status" value="1"/>
</dbReference>
<dbReference type="InterPro" id="IPR003423">
    <property type="entry name" value="OMP_efflux"/>
</dbReference>
<dbReference type="SUPFAM" id="SSF56954">
    <property type="entry name" value="Outer membrane efflux proteins (OEP)"/>
    <property type="match status" value="1"/>
</dbReference>
<reference evidence="2 3" key="1">
    <citation type="submission" date="2017-07" db="EMBL/GenBank/DDBJ databases">
        <authorList>
            <person name="Sun Z.S."/>
            <person name="Albrecht U."/>
            <person name="Echele G."/>
            <person name="Lee C.C."/>
        </authorList>
    </citation>
    <scope>NUCLEOTIDE SEQUENCE [LARGE SCALE GENOMIC DNA]</scope>
    <source>
        <strain evidence="2 3">DSM 14827</strain>
    </source>
</reference>
<evidence type="ECO:0000313" key="2">
    <source>
        <dbReference type="EMBL" id="SNT73885.1"/>
    </source>
</evidence>
<dbReference type="GO" id="GO:0015562">
    <property type="term" value="F:efflux transmembrane transporter activity"/>
    <property type="evidence" value="ECO:0007669"/>
    <property type="project" value="InterPro"/>
</dbReference>
<name>A0A239PUE5_9RHOB</name>
<dbReference type="InterPro" id="IPR010131">
    <property type="entry name" value="MdtP/NodT-like"/>
</dbReference>
<dbReference type="EMBL" id="FZQB01000006">
    <property type="protein sequence ID" value="SNT73885.1"/>
    <property type="molecule type" value="Genomic_DNA"/>
</dbReference>
<dbReference type="Proteomes" id="UP000198307">
    <property type="component" value="Unassembled WGS sequence"/>
</dbReference>
<dbReference type="Pfam" id="PF02321">
    <property type="entry name" value="OEP"/>
    <property type="match status" value="1"/>
</dbReference>
<proteinExistence type="inferred from homology"/>
<accession>A0A239PUE5</accession>
<evidence type="ECO:0000313" key="3">
    <source>
        <dbReference type="Proteomes" id="UP000198307"/>
    </source>
</evidence>
<gene>
    <name evidence="2" type="ORF">SAMN05444959_10665</name>
</gene>
<keyword evidence="3" id="KW-1185">Reference proteome</keyword>
<organism evidence="2 3">
    <name type="scientific">Paracoccus seriniphilus</name>
    <dbReference type="NCBI Taxonomy" id="184748"/>
    <lineage>
        <taxon>Bacteria</taxon>
        <taxon>Pseudomonadati</taxon>
        <taxon>Pseudomonadota</taxon>
        <taxon>Alphaproteobacteria</taxon>
        <taxon>Rhodobacterales</taxon>
        <taxon>Paracoccaceae</taxon>
        <taxon>Paracoccus</taxon>
    </lineage>
</organism>
<evidence type="ECO:0000256" key="1">
    <source>
        <dbReference type="ARBA" id="ARBA00007613"/>
    </source>
</evidence>